<evidence type="ECO:0000256" key="2">
    <source>
        <dbReference type="ARBA" id="ARBA00008891"/>
    </source>
</evidence>
<evidence type="ECO:0000256" key="4">
    <source>
        <dbReference type="ARBA" id="ARBA00022801"/>
    </source>
</evidence>
<feature type="chain" id="PRO_5011120326" description="pectinesterase" evidence="6">
    <location>
        <begin position="20"/>
        <end position="223"/>
    </location>
</feature>
<evidence type="ECO:0000256" key="5">
    <source>
        <dbReference type="ARBA" id="ARBA00023085"/>
    </source>
</evidence>
<keyword evidence="4" id="KW-0378">Hydrolase</keyword>
<evidence type="ECO:0000313" key="9">
    <source>
        <dbReference type="Proteomes" id="UP000045706"/>
    </source>
</evidence>
<dbReference type="InterPro" id="IPR011050">
    <property type="entry name" value="Pectin_lyase_fold/virulence"/>
</dbReference>
<dbReference type="Pfam" id="PF01095">
    <property type="entry name" value="Pectinesterase"/>
    <property type="match status" value="1"/>
</dbReference>
<dbReference type="GO" id="GO:0030599">
    <property type="term" value="F:pectinesterase activity"/>
    <property type="evidence" value="ECO:0007669"/>
    <property type="project" value="UniProtKB-EC"/>
</dbReference>
<evidence type="ECO:0000256" key="1">
    <source>
        <dbReference type="ARBA" id="ARBA00005184"/>
    </source>
</evidence>
<reference evidence="9" key="1">
    <citation type="submission" date="2015-05" db="EMBL/GenBank/DDBJ databases">
        <authorList>
            <person name="Fogelqvist Johan"/>
        </authorList>
    </citation>
    <scope>NUCLEOTIDE SEQUENCE [LARGE SCALE GENOMIC DNA]</scope>
</reference>
<feature type="signal peptide" evidence="6">
    <location>
        <begin position="1"/>
        <end position="19"/>
    </location>
</feature>
<proteinExistence type="inferred from homology"/>
<comment type="pathway">
    <text evidence="1">Glycan metabolism; pectin degradation; 2-dehydro-3-deoxy-D-gluconate from pectin: step 1/5.</text>
</comment>
<dbReference type="Proteomes" id="UP000045706">
    <property type="component" value="Unassembled WGS sequence"/>
</dbReference>
<dbReference type="PANTHER" id="PTHR31321:SF137">
    <property type="entry name" value="PECTIN METHYL ESTERASE (EUROFUNG)"/>
    <property type="match status" value="1"/>
</dbReference>
<evidence type="ECO:0000256" key="3">
    <source>
        <dbReference type="ARBA" id="ARBA00013229"/>
    </source>
</evidence>
<dbReference type="AlphaFoldDB" id="A0A0G4LBT2"/>
<name>A0A0G4LBT2_VERLO</name>
<dbReference type="Gene3D" id="2.160.20.10">
    <property type="entry name" value="Single-stranded right-handed beta-helix, Pectin lyase-like"/>
    <property type="match status" value="1"/>
</dbReference>
<dbReference type="GO" id="GO:0045490">
    <property type="term" value="P:pectin catabolic process"/>
    <property type="evidence" value="ECO:0007669"/>
    <property type="project" value="UniProtKB-UniPathway"/>
</dbReference>
<keyword evidence="5" id="KW-0063">Aspartyl esterase</keyword>
<dbReference type="InterPro" id="IPR000070">
    <property type="entry name" value="Pectinesterase_cat"/>
</dbReference>
<keyword evidence="6" id="KW-0732">Signal</keyword>
<dbReference type="InterPro" id="IPR012334">
    <property type="entry name" value="Pectin_lyas_fold"/>
</dbReference>
<dbReference type="EMBL" id="CVQI01010001">
    <property type="protein sequence ID" value="CRK19401.1"/>
    <property type="molecule type" value="Genomic_DNA"/>
</dbReference>
<dbReference type="GO" id="GO:0042545">
    <property type="term" value="P:cell wall modification"/>
    <property type="evidence" value="ECO:0007669"/>
    <property type="project" value="InterPro"/>
</dbReference>
<feature type="domain" description="Pectinesterase catalytic" evidence="7">
    <location>
        <begin position="94"/>
        <end position="177"/>
    </location>
</feature>
<evidence type="ECO:0000256" key="6">
    <source>
        <dbReference type="SAM" id="SignalP"/>
    </source>
</evidence>
<sequence>MKTLALVAALLPGLRLGLAAPLDTRSDDMAPAVKPATTYAECQRKTCHPLDGCPPNTILVSQKSKRAHFSSIQAAINSLPITAWKGTNTTFPNKYGVYVADDSRVLAANASIAPALAGRCPLGRPWNAQHRSVFSDTYLDPSVLPAGYIRWGATDPRVSDLTFMAVHEDRGPGWNATALAANGSVTRVLDDAAFAPYRRPVDVFLTEHGVPGNIAWIDQSVLA</sequence>
<dbReference type="SUPFAM" id="SSF51126">
    <property type="entry name" value="Pectin lyase-like"/>
    <property type="match status" value="1"/>
</dbReference>
<feature type="non-terminal residue" evidence="8">
    <location>
        <position position="223"/>
    </location>
</feature>
<gene>
    <name evidence="8" type="ORF">BN1723_002582</name>
</gene>
<comment type="similarity">
    <text evidence="2">Belongs to the pectinesterase family.</text>
</comment>
<dbReference type="UniPathway" id="UPA00545">
    <property type="reaction ID" value="UER00823"/>
</dbReference>
<evidence type="ECO:0000313" key="8">
    <source>
        <dbReference type="EMBL" id="CRK19401.1"/>
    </source>
</evidence>
<accession>A0A0G4LBT2</accession>
<dbReference type="EC" id="3.1.1.11" evidence="3"/>
<evidence type="ECO:0000259" key="7">
    <source>
        <dbReference type="Pfam" id="PF01095"/>
    </source>
</evidence>
<dbReference type="PANTHER" id="PTHR31321">
    <property type="entry name" value="ACYL-COA THIOESTER HYDROLASE YBHC-RELATED"/>
    <property type="match status" value="1"/>
</dbReference>
<protein>
    <recommendedName>
        <fullName evidence="3">pectinesterase</fullName>
        <ecNumber evidence="3">3.1.1.11</ecNumber>
    </recommendedName>
</protein>
<organism evidence="8 9">
    <name type="scientific">Verticillium longisporum</name>
    <name type="common">Verticillium dahliae var. longisporum</name>
    <dbReference type="NCBI Taxonomy" id="100787"/>
    <lineage>
        <taxon>Eukaryota</taxon>
        <taxon>Fungi</taxon>
        <taxon>Dikarya</taxon>
        <taxon>Ascomycota</taxon>
        <taxon>Pezizomycotina</taxon>
        <taxon>Sordariomycetes</taxon>
        <taxon>Hypocreomycetidae</taxon>
        <taxon>Glomerellales</taxon>
        <taxon>Plectosphaerellaceae</taxon>
        <taxon>Verticillium</taxon>
    </lineage>
</organism>